<evidence type="ECO:0000313" key="3">
    <source>
        <dbReference type="Proteomes" id="UP000019116"/>
    </source>
</evidence>
<keyword evidence="3" id="KW-1185">Reference proteome</keyword>
<organism evidence="2">
    <name type="scientific">Triticum aestivum</name>
    <name type="common">Wheat</name>
    <dbReference type="NCBI Taxonomy" id="4565"/>
    <lineage>
        <taxon>Eukaryota</taxon>
        <taxon>Viridiplantae</taxon>
        <taxon>Streptophyta</taxon>
        <taxon>Embryophyta</taxon>
        <taxon>Tracheophyta</taxon>
        <taxon>Spermatophyta</taxon>
        <taxon>Magnoliopsida</taxon>
        <taxon>Liliopsida</taxon>
        <taxon>Poales</taxon>
        <taxon>Poaceae</taxon>
        <taxon>BOP clade</taxon>
        <taxon>Pooideae</taxon>
        <taxon>Triticodae</taxon>
        <taxon>Triticeae</taxon>
        <taxon>Triticinae</taxon>
        <taxon>Triticum</taxon>
    </lineage>
</organism>
<dbReference type="SMR" id="A0A3B5ZPB5"/>
<dbReference type="EnsemblPlants" id="TraesCS1D02G057900.1">
    <property type="protein sequence ID" value="TraesCS1D02G057900.1"/>
    <property type="gene ID" value="TraesCS1D02G057900"/>
</dbReference>
<dbReference type="OrthoDB" id="650045at2759"/>
<dbReference type="PANTHER" id="PTHR35546">
    <property type="entry name" value="F-BOX PROTEIN INTERACTION DOMAIN PROTEIN-RELATED"/>
    <property type="match status" value="1"/>
</dbReference>
<reference evidence="2" key="2">
    <citation type="submission" date="2018-10" db="UniProtKB">
        <authorList>
            <consortium name="EnsemblPlants"/>
        </authorList>
    </citation>
    <scope>IDENTIFICATION</scope>
</reference>
<dbReference type="Gramene" id="TraesCS1D03G0126500.1">
    <property type="protein sequence ID" value="TraesCS1D03G0126500.1.CDS"/>
    <property type="gene ID" value="TraesCS1D03G0126500"/>
</dbReference>
<dbReference type="Proteomes" id="UP000019116">
    <property type="component" value="Chromosome 1D"/>
</dbReference>
<dbReference type="PANTHER" id="PTHR35546:SF73">
    <property type="entry name" value="F-BOX DOMAIN-CONTAINING PROTEIN"/>
    <property type="match status" value="1"/>
</dbReference>
<dbReference type="InterPro" id="IPR001810">
    <property type="entry name" value="F-box_dom"/>
</dbReference>
<name>A0A3B5ZPB5_WHEAT</name>
<dbReference type="AlphaFoldDB" id="A0A3B5ZPB5"/>
<dbReference type="InterPro" id="IPR036047">
    <property type="entry name" value="F-box-like_dom_sf"/>
</dbReference>
<dbReference type="SUPFAM" id="SSF81383">
    <property type="entry name" value="F-box domain"/>
    <property type="match status" value="1"/>
</dbReference>
<evidence type="ECO:0000313" key="2">
    <source>
        <dbReference type="EnsemblPlants" id="TraesCS1D02G057900.1"/>
    </source>
</evidence>
<dbReference type="Gramene" id="TraesCS1D02G057900.1">
    <property type="protein sequence ID" value="TraesCS1D02G057900.1"/>
    <property type="gene ID" value="TraesCS1D02G057900"/>
</dbReference>
<dbReference type="PaxDb" id="4565-Traes_1DS_D59926CEE.1"/>
<reference evidence="2" key="1">
    <citation type="submission" date="2018-08" db="EMBL/GenBank/DDBJ databases">
        <authorList>
            <person name="Rossello M."/>
        </authorList>
    </citation>
    <scope>NUCLEOTIDE SEQUENCE [LARGE SCALE GENOMIC DNA]</scope>
    <source>
        <strain evidence="2">cv. Chinese Spring</strain>
    </source>
</reference>
<feature type="domain" description="F-box" evidence="1">
    <location>
        <begin position="11"/>
        <end position="48"/>
    </location>
</feature>
<sequence>MDLHKKLTAVNLTDDLVVDILSRLTYKSFCRCKCAYKAWSAFSSDPDYREKLPKKVTTGLLYQGHNKSAIPLVSLCPDDGEIDGILADVPHYEHLEFLDCCNGLVLFLHLQFSSEHVHGLILGTSKLEIFRSESSTWLEDDTLDRDINISGRTHLFVNGMLYVSVGYEVLMFEGLEAMSDGIPPYHQIISLPPEALANLQGSYTMHCHMRMVARLLFGHWMILDEFVHYDDGGDGGEDKWFWNCDYRIVDLDLERGLVFLHDQKANKLLSYNISGGKLNEIQDAFGWDRYYVYVPCYSELPAQEPSVQ</sequence>
<dbReference type="STRING" id="4565.A0A3B5ZPB5"/>
<protein>
    <recommendedName>
        <fullName evidence="1">F-box domain-containing protein</fullName>
    </recommendedName>
</protein>
<proteinExistence type="predicted"/>
<dbReference type="Pfam" id="PF00646">
    <property type="entry name" value="F-box"/>
    <property type="match status" value="1"/>
</dbReference>
<evidence type="ECO:0000259" key="1">
    <source>
        <dbReference type="Pfam" id="PF00646"/>
    </source>
</evidence>
<dbReference type="InterPro" id="IPR055290">
    <property type="entry name" value="At3g26010-like"/>
</dbReference>
<accession>A0A3B5ZPB5</accession>
<dbReference type="OMA" id="GWDRYYV"/>